<evidence type="ECO:0000313" key="3">
    <source>
        <dbReference type="EMBL" id="RSL52670.1"/>
    </source>
</evidence>
<dbReference type="OrthoDB" id="5429634at2759"/>
<feature type="transmembrane region" description="Helical" evidence="1">
    <location>
        <begin position="472"/>
        <end position="494"/>
    </location>
</feature>
<keyword evidence="1" id="KW-0472">Membrane</keyword>
<dbReference type="AlphaFoldDB" id="A0A428PI46"/>
<dbReference type="PANTHER" id="PTHR35395">
    <property type="entry name" value="DUF6536 DOMAIN-CONTAINING PROTEIN"/>
    <property type="match status" value="1"/>
</dbReference>
<feature type="transmembrane region" description="Helical" evidence="1">
    <location>
        <begin position="565"/>
        <end position="589"/>
    </location>
</feature>
<evidence type="ECO:0000313" key="4">
    <source>
        <dbReference type="Proteomes" id="UP000288168"/>
    </source>
</evidence>
<dbReference type="Proteomes" id="UP000288168">
    <property type="component" value="Unassembled WGS sequence"/>
</dbReference>
<dbReference type="PANTHER" id="PTHR35395:SF1">
    <property type="entry name" value="DUF6536 DOMAIN-CONTAINING PROTEIN"/>
    <property type="match status" value="1"/>
</dbReference>
<feature type="domain" description="DUF6536" evidence="2">
    <location>
        <begin position="40"/>
        <end position="139"/>
    </location>
</feature>
<evidence type="ECO:0000256" key="1">
    <source>
        <dbReference type="SAM" id="Phobius"/>
    </source>
</evidence>
<feature type="transmembrane region" description="Helical" evidence="1">
    <location>
        <begin position="42"/>
        <end position="66"/>
    </location>
</feature>
<evidence type="ECO:0000259" key="2">
    <source>
        <dbReference type="Pfam" id="PF20163"/>
    </source>
</evidence>
<dbReference type="Pfam" id="PF20163">
    <property type="entry name" value="DUF6536"/>
    <property type="match status" value="1"/>
</dbReference>
<dbReference type="EMBL" id="NKCI01000132">
    <property type="protein sequence ID" value="RSL52670.1"/>
    <property type="molecule type" value="Genomic_DNA"/>
</dbReference>
<sequence>MATELKKLFHSGSSRLSLHSTDTNEEPIPSSRRRKFQSGWRFGLFAGAASCTVVFIVNLFALIWAVTRDEKNWVGQPILQEGPCSDMRYLNAGLHLIINALSSVLLAASNYGMQCISAPTRADVDKAHFKGGWLDIGVPIPVPYGVWAVQSTGRDINQSEFFNRTWSVSQDWERISTLRMKEKWEKLMIMGTSNKLTKLTNLECIRQYATSFQTSHQDVILVTRTELANLTDVATLHQFVDNYAWDIEATYEWVCLGTYSMDCPFQGFDGIEEVCRDKIPALESVADEWAPFCQKVEHCYSQPIDEKCQLTFSPTFIAFVLASNALKAAILLYIALKPPRESLFVLGDAVESFLTVADAFSSDSCLASVDDIKAKGHKDWSGARVWTPVKRRWAAAISRRRWRAGVFLYSVPLSVALFFLIFGIVRLPGSKDLKSLWRLGFGAVTEVTLITESSRDITTSFSMTESVILSNLPHFVFSGLYFQYNALFTGMLAAKEWSDFGRKRKGLRVSSDPRGEQKSRYFLQLPYRWSIPLILMSMLIHWMLSQSIFLVVIDFGDDFGTTCGYSPIAIFAVIIVAVAMALAVVIAGYRRLPTAIPVVGSCSLGIAAACHGLGGAERPDEALAPLRWGAMTHPEERSGIEEPGHCGFSGDYVDEPYEGGLYS</sequence>
<organism evidence="3 4">
    <name type="scientific">Fusarium duplospermum</name>
    <dbReference type="NCBI Taxonomy" id="1325734"/>
    <lineage>
        <taxon>Eukaryota</taxon>
        <taxon>Fungi</taxon>
        <taxon>Dikarya</taxon>
        <taxon>Ascomycota</taxon>
        <taxon>Pezizomycotina</taxon>
        <taxon>Sordariomycetes</taxon>
        <taxon>Hypocreomycetidae</taxon>
        <taxon>Hypocreales</taxon>
        <taxon>Nectriaceae</taxon>
        <taxon>Fusarium</taxon>
        <taxon>Fusarium solani species complex</taxon>
    </lineage>
</organism>
<keyword evidence="1" id="KW-1133">Transmembrane helix</keyword>
<feature type="transmembrane region" description="Helical" evidence="1">
    <location>
        <begin position="529"/>
        <end position="553"/>
    </location>
</feature>
<reference evidence="3 4" key="1">
    <citation type="submission" date="2017-06" db="EMBL/GenBank/DDBJ databases">
        <title>Comparative genomic analysis of Ambrosia Fusariam Clade fungi.</title>
        <authorList>
            <person name="Stajich J.E."/>
            <person name="Carrillo J."/>
            <person name="Kijimoto T."/>
            <person name="Eskalen A."/>
            <person name="O'Donnell K."/>
            <person name="Kasson M."/>
        </authorList>
    </citation>
    <scope>NUCLEOTIDE SEQUENCE [LARGE SCALE GENOMIC DNA]</scope>
    <source>
        <strain evidence="3 4">NRRL62584</strain>
    </source>
</reference>
<gene>
    <name evidence="3" type="ORF">CEP54_010779</name>
</gene>
<keyword evidence="1" id="KW-0812">Transmembrane</keyword>
<keyword evidence="4" id="KW-1185">Reference proteome</keyword>
<proteinExistence type="predicted"/>
<comment type="caution">
    <text evidence="3">The sequence shown here is derived from an EMBL/GenBank/DDBJ whole genome shotgun (WGS) entry which is preliminary data.</text>
</comment>
<feature type="transmembrane region" description="Helical" evidence="1">
    <location>
        <begin position="406"/>
        <end position="427"/>
    </location>
</feature>
<name>A0A428PI46_9HYPO</name>
<dbReference type="InterPro" id="IPR046623">
    <property type="entry name" value="DUF6536"/>
</dbReference>
<protein>
    <recommendedName>
        <fullName evidence="2">DUF6536 domain-containing protein</fullName>
    </recommendedName>
</protein>
<accession>A0A428PI46</accession>
<dbReference type="STRING" id="1325734.A0A428PI46"/>